<accession>A0A5D3AQA5</accession>
<dbReference type="GO" id="GO:0005968">
    <property type="term" value="C:Rab-protein geranylgeranyltransferase complex"/>
    <property type="evidence" value="ECO:0007669"/>
    <property type="project" value="UniProtKB-UniRule"/>
</dbReference>
<keyword evidence="5 11" id="KW-0808">Transferase</keyword>
<dbReference type="InterPro" id="IPR026873">
    <property type="entry name" value="Ptb1"/>
</dbReference>
<keyword evidence="4 11" id="KW-0637">Prenyltransferase</keyword>
<evidence type="ECO:0000256" key="6">
    <source>
        <dbReference type="ARBA" id="ARBA00022723"/>
    </source>
</evidence>
<evidence type="ECO:0000256" key="1">
    <source>
        <dbReference type="ARBA" id="ARBA00010497"/>
    </source>
</evidence>
<name>A0A5D3AQA5_9TREE</name>
<comment type="subunit">
    <text evidence="2">Heterodimer of an alpha and a beta subunit.</text>
</comment>
<dbReference type="InterPro" id="IPR045089">
    <property type="entry name" value="PGGT1B-like"/>
</dbReference>
<evidence type="ECO:0000313" key="13">
    <source>
        <dbReference type="EMBL" id="TYJ53665.1"/>
    </source>
</evidence>
<keyword evidence="7" id="KW-0677">Repeat</keyword>
<evidence type="ECO:0000256" key="4">
    <source>
        <dbReference type="ARBA" id="ARBA00022602"/>
    </source>
</evidence>
<comment type="cofactor">
    <cofactor evidence="11">
        <name>Zn(2+)</name>
        <dbReference type="ChEBI" id="CHEBI:29105"/>
    </cofactor>
    <text evidence="11">Binds 1 zinc ion per subunit.</text>
</comment>
<dbReference type="EMBL" id="NIDF01000081">
    <property type="protein sequence ID" value="TYJ53665.1"/>
    <property type="molecule type" value="Genomic_DNA"/>
</dbReference>
<dbReference type="EC" id="2.5.1.60" evidence="3 11"/>
<dbReference type="InterPro" id="IPR001330">
    <property type="entry name" value="Prenyltrans"/>
</dbReference>
<dbReference type="FunFam" id="1.50.10.20:FF:000012">
    <property type="entry name" value="Geranylgeranyl transferase type-2 subunit beta"/>
    <property type="match status" value="1"/>
</dbReference>
<evidence type="ECO:0000256" key="10">
    <source>
        <dbReference type="ARBA" id="ARBA00069127"/>
    </source>
</evidence>
<keyword evidence="8 11" id="KW-0862">Zinc</keyword>
<evidence type="ECO:0000256" key="3">
    <source>
        <dbReference type="ARBA" id="ARBA00012656"/>
    </source>
</evidence>
<comment type="caution">
    <text evidence="13">The sequence shown here is derived from an EMBL/GenBank/DDBJ whole genome shotgun (WGS) entry which is preliminary data.</text>
</comment>
<comment type="function">
    <text evidence="11">Catalyzes the transfer of a geranylgeranyl moiety from geranylgeranyl diphosphate to both cysteines of proteins with the C-terminal sequence -XXCC, -XCXC and -CCXX.</text>
</comment>
<evidence type="ECO:0000256" key="2">
    <source>
        <dbReference type="ARBA" id="ARBA00011355"/>
    </source>
</evidence>
<dbReference type="SUPFAM" id="SSF48239">
    <property type="entry name" value="Terpenoid cyclases/Protein prenyltransferases"/>
    <property type="match status" value="1"/>
</dbReference>
<keyword evidence="6 11" id="KW-0479">Metal-binding</keyword>
<dbReference type="CDD" id="cd02894">
    <property type="entry name" value="GGTase-II"/>
    <property type="match status" value="1"/>
</dbReference>
<evidence type="ECO:0000256" key="11">
    <source>
        <dbReference type="RuleBase" id="RU365076"/>
    </source>
</evidence>
<evidence type="ECO:0000256" key="8">
    <source>
        <dbReference type="ARBA" id="ARBA00022833"/>
    </source>
</evidence>
<proteinExistence type="inferred from homology"/>
<comment type="catalytic activity">
    <reaction evidence="9 11">
        <text>geranylgeranyl diphosphate + L-cysteinyl-[protein] = S-geranylgeranyl-L-cysteinyl-[protein] + diphosphate</text>
        <dbReference type="Rhea" id="RHEA:21240"/>
        <dbReference type="Rhea" id="RHEA-COMP:10131"/>
        <dbReference type="Rhea" id="RHEA-COMP:11537"/>
        <dbReference type="ChEBI" id="CHEBI:29950"/>
        <dbReference type="ChEBI" id="CHEBI:33019"/>
        <dbReference type="ChEBI" id="CHEBI:57533"/>
        <dbReference type="ChEBI" id="CHEBI:86021"/>
        <dbReference type="EC" id="2.5.1.60"/>
    </reaction>
</comment>
<dbReference type="Pfam" id="PF00432">
    <property type="entry name" value="Prenyltrans"/>
    <property type="match status" value="1"/>
</dbReference>
<dbReference type="Proteomes" id="UP000322245">
    <property type="component" value="Unassembled WGS sequence"/>
</dbReference>
<keyword evidence="14" id="KW-1185">Reference proteome</keyword>
<evidence type="ECO:0000256" key="5">
    <source>
        <dbReference type="ARBA" id="ARBA00022679"/>
    </source>
</evidence>
<organism evidence="13 14">
    <name type="scientific">Cryptococcus floricola</name>
    <dbReference type="NCBI Taxonomy" id="2591691"/>
    <lineage>
        <taxon>Eukaryota</taxon>
        <taxon>Fungi</taxon>
        <taxon>Dikarya</taxon>
        <taxon>Basidiomycota</taxon>
        <taxon>Agaricomycotina</taxon>
        <taxon>Tremellomycetes</taxon>
        <taxon>Tremellales</taxon>
        <taxon>Cryptococcaceae</taxon>
        <taxon>Cryptococcus</taxon>
    </lineage>
</organism>
<evidence type="ECO:0000259" key="12">
    <source>
        <dbReference type="Pfam" id="PF00432"/>
    </source>
</evidence>
<gene>
    <name evidence="13" type="ORF">B9479_005691</name>
</gene>
<dbReference type="PANTHER" id="PTHR11774">
    <property type="entry name" value="GERANYLGERANYL TRANSFERASE TYPE BETA SUBUNIT"/>
    <property type="match status" value="1"/>
</dbReference>
<dbReference type="PANTHER" id="PTHR11774:SF11">
    <property type="entry name" value="GERANYLGERANYL TRANSFERASE TYPE-2 SUBUNIT BETA"/>
    <property type="match status" value="1"/>
</dbReference>
<protein>
    <recommendedName>
        <fullName evidence="10 11">Geranylgeranyl transferase type-2 subunit beta</fullName>
        <ecNumber evidence="3 11">2.5.1.60</ecNumber>
    </recommendedName>
</protein>
<comment type="similarity">
    <text evidence="1 11">Belongs to the protein prenyltransferase subunit beta family.</text>
</comment>
<dbReference type="InterPro" id="IPR008930">
    <property type="entry name" value="Terpenoid_cyclase/PrenylTrfase"/>
</dbReference>
<evidence type="ECO:0000256" key="7">
    <source>
        <dbReference type="ARBA" id="ARBA00022737"/>
    </source>
</evidence>
<evidence type="ECO:0000256" key="9">
    <source>
        <dbReference type="ARBA" id="ARBA00047658"/>
    </source>
</evidence>
<feature type="domain" description="Prenyltransferase alpha-alpha toroid" evidence="12">
    <location>
        <begin position="53"/>
        <end position="338"/>
    </location>
</feature>
<dbReference type="GO" id="GO:0046872">
    <property type="term" value="F:metal ion binding"/>
    <property type="evidence" value="ECO:0007669"/>
    <property type="project" value="UniProtKB-KW"/>
</dbReference>
<evidence type="ECO:0000313" key="14">
    <source>
        <dbReference type="Proteomes" id="UP000322245"/>
    </source>
</evidence>
<dbReference type="AlphaFoldDB" id="A0A5D3AQA5"/>
<dbReference type="GO" id="GO:0072657">
    <property type="term" value="P:protein localization to membrane"/>
    <property type="evidence" value="ECO:0007669"/>
    <property type="project" value="UniProtKB-ARBA"/>
</dbReference>
<dbReference type="GO" id="GO:0004663">
    <property type="term" value="F:Rab geranylgeranyltransferase activity"/>
    <property type="evidence" value="ECO:0007669"/>
    <property type="project" value="UniProtKB-UniRule"/>
</dbReference>
<sequence length="360" mass="39213">MSSSASIPPLNIPLHIKYIQDLDKVGQSPYTLLLGNVQDTPSDTDGSKQKQDLAYHLTSHLRLNGIYWGLTALYIMGQPEALDREGVIQYVLSCWDDKAGTFGPHPGHDGHILATLSGIQDNLLQVSSQPGPPAPSLMPRIVLLSLINADGSVRGDPSPESDSRFTYILLSSLSLMSRLHLLTSEQLSSITSNIEQCKNFDGGFGLEPGTESHSGQVWVCTAALAILGRMDLVDEDLLGAWLSERQLPNGGLNGRPEKLEDVCYSWWCLASISIIGKIHWINAEKLTNFILSAQDPDEGGIGDRPGNWVDVFHTIFGVAGLSLLGYPGLQDIDPVYCMPADLIDRLGLRKPYSVLPRQSS</sequence>
<dbReference type="Gene3D" id="1.50.10.20">
    <property type="match status" value="1"/>
</dbReference>
<reference evidence="13 14" key="1">
    <citation type="submission" date="2017-05" db="EMBL/GenBank/DDBJ databases">
        <title>The Genome Sequence of Tsuchiyaea wingfieldii DSM 27421.</title>
        <authorList>
            <person name="Cuomo C."/>
            <person name="Passer A."/>
            <person name="Billmyre B."/>
            <person name="Heitman J."/>
        </authorList>
    </citation>
    <scope>NUCLEOTIDE SEQUENCE [LARGE SCALE GENOMIC DNA]</scope>
    <source>
        <strain evidence="13 14">DSM 27421</strain>
    </source>
</reference>